<sequence>MKKFYSLFIAMLLSLVSFGQVLNETFDDNSGFTTSTPFFSDGTGDYFGLAGVNDFNGEPTPTQLKAYTGFTGGFLTGMDLDGEGASLPIIIDWTGLDIDELSDLTFSGEFAEFFDTPGDIDDNDFIIVEYQIDGGGYQNLIAFAGADFTGGGGNANGNFREDTDFDGLGDGNLLTDASQVFTKTIVGTGLLLDLRVTVSVDSGDEDFAIDSFNINGTAPNDITPPVITCPTNITQDNDLGICGAVVTFDAATATDDVDPNPIVTQTGGPESGDEFPVGETTVTFTATDAAGNVSTCSFTVTVEDVEAPVVTCPGLQTVSADENGMYEIPDYIGDGLVTIEDNCATEFTTTQSPVAGTMVAEGTTTVIIEASDDAGNTAGCSFDLLVEPFLGVNDIDLAQVSLFPNPAKNRVTVNTDVENITVYNVLGQQVLVSETNTFQVNTLSKGAYLVKITTLNGSAVKQLIVE</sequence>
<name>A0ABS5S8R3_9FLAO</name>
<feature type="chain" id="PRO_5046662818" evidence="3">
    <location>
        <begin position="20"/>
        <end position="466"/>
    </location>
</feature>
<dbReference type="Proteomes" id="UP001297092">
    <property type="component" value="Unassembled WGS sequence"/>
</dbReference>
<feature type="domain" description="HYR" evidence="4">
    <location>
        <begin position="305"/>
        <end position="388"/>
    </location>
</feature>
<evidence type="ECO:0000256" key="2">
    <source>
        <dbReference type="ARBA" id="ARBA00022737"/>
    </source>
</evidence>
<feature type="signal peptide" evidence="3">
    <location>
        <begin position="1"/>
        <end position="19"/>
    </location>
</feature>
<comment type="caution">
    <text evidence="5">The sequence shown here is derived from an EMBL/GenBank/DDBJ whole genome shotgun (WGS) entry which is preliminary data.</text>
</comment>
<dbReference type="InterPro" id="IPR003410">
    <property type="entry name" value="HYR_dom"/>
</dbReference>
<evidence type="ECO:0000313" key="6">
    <source>
        <dbReference type="Proteomes" id="UP001297092"/>
    </source>
</evidence>
<evidence type="ECO:0000259" key="4">
    <source>
        <dbReference type="PROSITE" id="PS50825"/>
    </source>
</evidence>
<accession>A0ABS5S8R3</accession>
<dbReference type="PANTHER" id="PTHR24273:SF32">
    <property type="entry name" value="HYALIN"/>
    <property type="match status" value="1"/>
</dbReference>
<dbReference type="NCBIfam" id="TIGR04183">
    <property type="entry name" value="Por_Secre_tail"/>
    <property type="match status" value="1"/>
</dbReference>
<reference evidence="5 6" key="1">
    <citation type="submission" date="2021-05" db="EMBL/GenBank/DDBJ databases">
        <title>Aequorivita echinoideorum JCM 30378 genome.</title>
        <authorList>
            <person name="Zhang H."/>
            <person name="Li C."/>
        </authorList>
    </citation>
    <scope>NUCLEOTIDE SEQUENCE [LARGE SCALE GENOMIC DNA]</scope>
    <source>
        <strain evidence="5 6">JCM30378</strain>
    </source>
</reference>
<gene>
    <name evidence="5" type="ORF">KIV10_11480</name>
</gene>
<keyword evidence="6" id="KW-1185">Reference proteome</keyword>
<dbReference type="RefSeq" id="WP_214113852.1">
    <property type="nucleotide sequence ID" value="NZ_JAHCTB010000005.1"/>
</dbReference>
<proteinExistence type="predicted"/>
<evidence type="ECO:0000313" key="5">
    <source>
        <dbReference type="EMBL" id="MBT0608804.1"/>
    </source>
</evidence>
<keyword evidence="2" id="KW-0677">Repeat</keyword>
<organism evidence="5 6">
    <name type="scientific">Aequorivita echinoideorum</name>
    <dbReference type="NCBI Taxonomy" id="1549647"/>
    <lineage>
        <taxon>Bacteria</taxon>
        <taxon>Pseudomonadati</taxon>
        <taxon>Bacteroidota</taxon>
        <taxon>Flavobacteriia</taxon>
        <taxon>Flavobacteriales</taxon>
        <taxon>Flavobacteriaceae</taxon>
        <taxon>Aequorivita</taxon>
    </lineage>
</organism>
<dbReference type="InterPro" id="IPR026444">
    <property type="entry name" value="Secre_tail"/>
</dbReference>
<dbReference type="Gene3D" id="2.60.40.10">
    <property type="entry name" value="Immunoglobulins"/>
    <property type="match status" value="1"/>
</dbReference>
<keyword evidence="1 3" id="KW-0732">Signal</keyword>
<dbReference type="PROSITE" id="PS50825">
    <property type="entry name" value="HYR"/>
    <property type="match status" value="2"/>
</dbReference>
<dbReference type="EMBL" id="JAHCTB010000005">
    <property type="protein sequence ID" value="MBT0608804.1"/>
    <property type="molecule type" value="Genomic_DNA"/>
</dbReference>
<dbReference type="Pfam" id="PF02494">
    <property type="entry name" value="HYR"/>
    <property type="match status" value="2"/>
</dbReference>
<dbReference type="InterPro" id="IPR013783">
    <property type="entry name" value="Ig-like_fold"/>
</dbReference>
<feature type="domain" description="HYR" evidence="4">
    <location>
        <begin position="220"/>
        <end position="304"/>
    </location>
</feature>
<evidence type="ECO:0000256" key="3">
    <source>
        <dbReference type="SAM" id="SignalP"/>
    </source>
</evidence>
<evidence type="ECO:0000256" key="1">
    <source>
        <dbReference type="ARBA" id="ARBA00022729"/>
    </source>
</evidence>
<dbReference type="PANTHER" id="PTHR24273">
    <property type="entry name" value="FI04643P-RELATED"/>
    <property type="match status" value="1"/>
</dbReference>
<protein>
    <submittedName>
        <fullName evidence="5">HYR domain-containing protein</fullName>
    </submittedName>
</protein>
<dbReference type="Pfam" id="PF18962">
    <property type="entry name" value="Por_Secre_tail"/>
    <property type="match status" value="1"/>
</dbReference>